<dbReference type="SUPFAM" id="SSF51261">
    <property type="entry name" value="Duplicated hybrid motif"/>
    <property type="match status" value="1"/>
</dbReference>
<protein>
    <submittedName>
        <fullName evidence="5">Murein hydrolase activator EnvC</fullName>
    </submittedName>
</protein>
<dbReference type="Gene3D" id="2.70.70.10">
    <property type="entry name" value="Glucose Permease (Domain IIA)"/>
    <property type="match status" value="1"/>
</dbReference>
<gene>
    <name evidence="5" type="primary">envC</name>
    <name evidence="5" type="ORF">ARTV_0664</name>
</gene>
<dbReference type="FunFam" id="2.70.70.10:FF:000003">
    <property type="entry name" value="Murein hydrolase activator EnvC"/>
    <property type="match status" value="1"/>
</dbReference>
<feature type="compositionally biased region" description="Basic and acidic residues" evidence="2">
    <location>
        <begin position="202"/>
        <end position="216"/>
    </location>
</feature>
<keyword evidence="1" id="KW-0175">Coiled coil</keyword>
<evidence type="ECO:0000256" key="2">
    <source>
        <dbReference type="SAM" id="MobiDB-lite"/>
    </source>
</evidence>
<organism evidence="5">
    <name type="scientific">Arsenophonus endosymbiont of Trialeurodes vaporariorum</name>
    <dbReference type="NCBI Taxonomy" id="235567"/>
    <lineage>
        <taxon>Bacteria</taxon>
        <taxon>Pseudomonadati</taxon>
        <taxon>Pseudomonadota</taxon>
        <taxon>Gammaproteobacteria</taxon>
        <taxon>Enterobacterales</taxon>
        <taxon>Morganellaceae</taxon>
        <taxon>Arsenophonus</taxon>
    </lineage>
</organism>
<dbReference type="PANTHER" id="PTHR21666:SF270">
    <property type="entry name" value="MUREIN HYDROLASE ACTIVATOR ENVC"/>
    <property type="match status" value="1"/>
</dbReference>
<dbReference type="InterPro" id="IPR050570">
    <property type="entry name" value="Cell_wall_metabolism_enzyme"/>
</dbReference>
<dbReference type="PANTHER" id="PTHR21666">
    <property type="entry name" value="PEPTIDASE-RELATED"/>
    <property type="match status" value="1"/>
</dbReference>
<dbReference type="NCBIfam" id="NF008644">
    <property type="entry name" value="PRK11637.1"/>
    <property type="match status" value="1"/>
</dbReference>
<evidence type="ECO:0000313" key="5">
    <source>
        <dbReference type="EMBL" id="SSW95008.1"/>
    </source>
</evidence>
<accession>A0A3B0M4J5</accession>
<feature type="transmembrane region" description="Helical" evidence="3">
    <location>
        <begin position="7"/>
        <end position="37"/>
    </location>
</feature>
<keyword evidence="5" id="KW-0378">Hydrolase</keyword>
<feature type="region of interest" description="Disordered" evidence="2">
    <location>
        <begin position="197"/>
        <end position="216"/>
    </location>
</feature>
<feature type="coiled-coil region" evidence="1">
    <location>
        <begin position="50"/>
        <end position="126"/>
    </location>
</feature>
<sequence length="429" mass="48419">MNNTSRYGLILILLALLKRVVVKSLLCVSLFLIWPLITTANPISDNKVKLKDLLSNIAEKEKSVKQQQAERNHLLDQLKNQEKNIAAAGRALHETRKKLSQLAKELTQLNENISRLQQQKQLHETLLAQQLEAAFRLGQQKGIELLFKGEQGQREERILAYYSYLNAAREQTIIKLQQTTTLLAEQKQQKQQTQLAQKKNLAKQDQEKKTLDSAQDARKKTLISLESTLKAEQKSLAVMKRNETLLRSKITRAEREAKVRAEREAKEAARIRAKQRQAQQTGTTYRPTEDERALMERTGGLGRPVGQALWPVHSQILHHYGDSISDELRWKGIVINAAEGTEVKAISAGRVLLADWLQGYGLVVVIDHGQGDMSLYGYNQSALVNVGQQVRSGQPVALVGSSGGQQRSSLYFEIRRQGKTVNPQPWFGR</sequence>
<keyword evidence="3" id="KW-0472">Membrane</keyword>
<dbReference type="GO" id="GO:0004222">
    <property type="term" value="F:metalloendopeptidase activity"/>
    <property type="evidence" value="ECO:0007669"/>
    <property type="project" value="TreeGrafter"/>
</dbReference>
<dbReference type="InterPro" id="IPR011055">
    <property type="entry name" value="Dup_hybrid_motif"/>
</dbReference>
<evidence type="ECO:0000256" key="3">
    <source>
        <dbReference type="SAM" id="Phobius"/>
    </source>
</evidence>
<keyword evidence="3" id="KW-0812">Transmembrane</keyword>
<dbReference type="AlphaFoldDB" id="A0A3B0M4J5"/>
<dbReference type="CDD" id="cd12797">
    <property type="entry name" value="M23_peptidase"/>
    <property type="match status" value="1"/>
</dbReference>
<dbReference type="Pfam" id="PF01551">
    <property type="entry name" value="Peptidase_M23"/>
    <property type="match status" value="1"/>
</dbReference>
<dbReference type="InterPro" id="IPR016047">
    <property type="entry name" value="M23ase_b-sheet_dom"/>
</dbReference>
<feature type="domain" description="M23ase beta-sheet core" evidence="4">
    <location>
        <begin position="330"/>
        <end position="423"/>
    </location>
</feature>
<dbReference type="EMBL" id="UFQR01000002">
    <property type="protein sequence ID" value="SSW95008.1"/>
    <property type="molecule type" value="Genomic_DNA"/>
</dbReference>
<proteinExistence type="predicted"/>
<keyword evidence="3" id="KW-1133">Transmembrane helix</keyword>
<evidence type="ECO:0000256" key="1">
    <source>
        <dbReference type="SAM" id="Coils"/>
    </source>
</evidence>
<name>A0A3B0M4J5_9GAMM</name>
<evidence type="ECO:0000259" key="4">
    <source>
        <dbReference type="Pfam" id="PF01551"/>
    </source>
</evidence>
<reference evidence="5" key="1">
    <citation type="submission" date="2018-04" db="EMBL/GenBank/DDBJ databases">
        <authorList>
            <person name="Go L.Y."/>
            <person name="Mitchell J.A."/>
        </authorList>
    </citation>
    <scope>NUCLEOTIDE SEQUENCE</scope>
    <source>
        <strain evidence="5">ARTV</strain>
    </source>
</reference>